<gene>
    <name evidence="1" type="ORF">ERUC_LOCUS29458</name>
</gene>
<protein>
    <submittedName>
        <fullName evidence="1">Uncharacterized protein</fullName>
    </submittedName>
</protein>
<reference evidence="1 2" key="1">
    <citation type="submission" date="2022-03" db="EMBL/GenBank/DDBJ databases">
        <authorList>
            <person name="Macdonald S."/>
            <person name="Ahmed S."/>
            <person name="Newling K."/>
        </authorList>
    </citation>
    <scope>NUCLEOTIDE SEQUENCE [LARGE SCALE GENOMIC DNA]</scope>
</reference>
<dbReference type="AlphaFoldDB" id="A0ABC8L2K3"/>
<dbReference type="Proteomes" id="UP001642260">
    <property type="component" value="Unassembled WGS sequence"/>
</dbReference>
<organism evidence="1 2">
    <name type="scientific">Eruca vesicaria subsp. sativa</name>
    <name type="common">Garden rocket</name>
    <name type="synonym">Eruca sativa</name>
    <dbReference type="NCBI Taxonomy" id="29727"/>
    <lineage>
        <taxon>Eukaryota</taxon>
        <taxon>Viridiplantae</taxon>
        <taxon>Streptophyta</taxon>
        <taxon>Embryophyta</taxon>
        <taxon>Tracheophyta</taxon>
        <taxon>Spermatophyta</taxon>
        <taxon>Magnoliopsida</taxon>
        <taxon>eudicotyledons</taxon>
        <taxon>Gunneridae</taxon>
        <taxon>Pentapetalae</taxon>
        <taxon>rosids</taxon>
        <taxon>malvids</taxon>
        <taxon>Brassicales</taxon>
        <taxon>Brassicaceae</taxon>
        <taxon>Brassiceae</taxon>
        <taxon>Eruca</taxon>
    </lineage>
</organism>
<evidence type="ECO:0000313" key="2">
    <source>
        <dbReference type="Proteomes" id="UP001642260"/>
    </source>
</evidence>
<comment type="caution">
    <text evidence="1">The sequence shown here is derived from an EMBL/GenBank/DDBJ whole genome shotgun (WGS) entry which is preliminary data.</text>
</comment>
<accession>A0ABC8L2K3</accession>
<evidence type="ECO:0000313" key="1">
    <source>
        <dbReference type="EMBL" id="CAH8363702.1"/>
    </source>
</evidence>
<keyword evidence="2" id="KW-1185">Reference proteome</keyword>
<sequence>MKYYNDINEHSECPSRQNTYVDHWKLESDNALESTTYNYQNTLDFGSSISRGSQNLKDDGKGDLFDIQDEERKDEIEVFRTWRAKVEEIES</sequence>
<dbReference type="EMBL" id="CAKOAT010369598">
    <property type="protein sequence ID" value="CAH8363702.1"/>
    <property type="molecule type" value="Genomic_DNA"/>
</dbReference>
<proteinExistence type="predicted"/>
<name>A0ABC8L2K3_ERUVS</name>